<proteinExistence type="predicted"/>
<feature type="transmembrane region" description="Helical" evidence="1">
    <location>
        <begin position="104"/>
        <end position="125"/>
    </location>
</feature>
<dbReference type="Proteomes" id="UP000295807">
    <property type="component" value="Unassembled WGS sequence"/>
</dbReference>
<feature type="transmembrane region" description="Helical" evidence="1">
    <location>
        <begin position="20"/>
        <end position="51"/>
    </location>
</feature>
<name>A0A4R3KVE6_9SPHI</name>
<comment type="caution">
    <text evidence="2">The sequence shown here is derived from an EMBL/GenBank/DDBJ whole genome shotgun (WGS) entry which is preliminary data.</text>
</comment>
<keyword evidence="1" id="KW-1133">Transmembrane helix</keyword>
<evidence type="ECO:0000313" key="3">
    <source>
        <dbReference type="Proteomes" id="UP000295807"/>
    </source>
</evidence>
<accession>A0A4R3KVE6</accession>
<dbReference type="AlphaFoldDB" id="A0A4R3KVE6"/>
<feature type="transmembrane region" description="Helical" evidence="1">
    <location>
        <begin position="78"/>
        <end position="98"/>
    </location>
</feature>
<keyword evidence="1" id="KW-0812">Transmembrane</keyword>
<reference evidence="2 3" key="1">
    <citation type="submission" date="2019-03" db="EMBL/GenBank/DDBJ databases">
        <title>Genomic Encyclopedia of Type Strains, Phase IV (KMG-IV): sequencing the most valuable type-strain genomes for metagenomic binning, comparative biology and taxonomic classification.</title>
        <authorList>
            <person name="Goeker M."/>
        </authorList>
    </citation>
    <scope>NUCLEOTIDE SEQUENCE [LARGE SCALE GENOMIC DNA]</scope>
    <source>
        <strain evidence="2 3">DSM 21100</strain>
    </source>
</reference>
<protein>
    <submittedName>
        <fullName evidence="2">Uncharacterized protein</fullName>
    </submittedName>
</protein>
<evidence type="ECO:0000313" key="2">
    <source>
        <dbReference type="EMBL" id="TCS88339.1"/>
    </source>
</evidence>
<organism evidence="2 3">
    <name type="scientific">Anseongella ginsenosidimutans</name>
    <dbReference type="NCBI Taxonomy" id="496056"/>
    <lineage>
        <taxon>Bacteria</taxon>
        <taxon>Pseudomonadati</taxon>
        <taxon>Bacteroidota</taxon>
        <taxon>Sphingobacteriia</taxon>
        <taxon>Sphingobacteriales</taxon>
        <taxon>Sphingobacteriaceae</taxon>
        <taxon>Anseongella</taxon>
    </lineage>
</organism>
<dbReference type="RefSeq" id="WP_132128555.1">
    <property type="nucleotide sequence ID" value="NZ_CP042432.1"/>
</dbReference>
<keyword evidence="1" id="KW-0472">Membrane</keyword>
<gene>
    <name evidence="2" type="ORF">EDD80_103203</name>
</gene>
<keyword evidence="3" id="KW-1185">Reference proteome</keyword>
<sequence length="126" mass="13873">MKTITSIIAAQPELGTSEKITIAMAALSVIAVLLIIYLASAFLLTLVRLFLKKSLIAKGVSQDLIMQLLARENNQKSLALKWCCLFSAAGLGLLLTYFFQPIGWHSVIILTFSLAAGFLVWYLLLR</sequence>
<dbReference type="OrthoDB" id="671828at2"/>
<evidence type="ECO:0000256" key="1">
    <source>
        <dbReference type="SAM" id="Phobius"/>
    </source>
</evidence>
<dbReference type="EMBL" id="SMAD01000003">
    <property type="protein sequence ID" value="TCS88339.1"/>
    <property type="molecule type" value="Genomic_DNA"/>
</dbReference>